<evidence type="ECO:0000256" key="2">
    <source>
        <dbReference type="ARBA" id="ARBA00007935"/>
    </source>
</evidence>
<name>A0A919KV95_9MICO</name>
<comment type="similarity">
    <text evidence="2">Belongs to the binding-protein-dependent transport system permease family. FecCD subfamily.</text>
</comment>
<proteinExistence type="inferred from homology"/>
<dbReference type="AlphaFoldDB" id="A0A919KV95"/>
<dbReference type="GO" id="GO:0005886">
    <property type="term" value="C:plasma membrane"/>
    <property type="evidence" value="ECO:0007669"/>
    <property type="project" value="UniProtKB-SubCell"/>
</dbReference>
<evidence type="ECO:0000256" key="3">
    <source>
        <dbReference type="ARBA" id="ARBA00022448"/>
    </source>
</evidence>
<feature type="transmembrane region" description="Helical" evidence="8">
    <location>
        <begin position="83"/>
        <end position="101"/>
    </location>
</feature>
<evidence type="ECO:0000313" key="10">
    <source>
        <dbReference type="Proteomes" id="UP000627369"/>
    </source>
</evidence>
<evidence type="ECO:0000256" key="7">
    <source>
        <dbReference type="ARBA" id="ARBA00023136"/>
    </source>
</evidence>
<keyword evidence="7 8" id="KW-0472">Membrane</keyword>
<dbReference type="PANTHER" id="PTHR30472:SF24">
    <property type="entry name" value="FERRIC ENTEROBACTIN TRANSPORT SYSTEM PERMEASE PROTEIN FEPG"/>
    <property type="match status" value="1"/>
</dbReference>
<dbReference type="InterPro" id="IPR000522">
    <property type="entry name" value="ABC_transptr_permease_BtuC"/>
</dbReference>
<gene>
    <name evidence="9" type="ORF">GCM10017772_28460</name>
</gene>
<feature type="transmembrane region" description="Helical" evidence="8">
    <location>
        <begin position="260"/>
        <end position="288"/>
    </location>
</feature>
<evidence type="ECO:0000256" key="5">
    <source>
        <dbReference type="ARBA" id="ARBA00022692"/>
    </source>
</evidence>
<dbReference type="GO" id="GO:0022857">
    <property type="term" value="F:transmembrane transporter activity"/>
    <property type="evidence" value="ECO:0007669"/>
    <property type="project" value="InterPro"/>
</dbReference>
<dbReference type="EMBL" id="BNAS01000004">
    <property type="protein sequence ID" value="GHH74530.1"/>
    <property type="molecule type" value="Genomic_DNA"/>
</dbReference>
<evidence type="ECO:0000256" key="8">
    <source>
        <dbReference type="SAM" id="Phobius"/>
    </source>
</evidence>
<evidence type="ECO:0000256" key="4">
    <source>
        <dbReference type="ARBA" id="ARBA00022475"/>
    </source>
</evidence>
<evidence type="ECO:0000256" key="6">
    <source>
        <dbReference type="ARBA" id="ARBA00022989"/>
    </source>
</evidence>
<dbReference type="CDD" id="cd06550">
    <property type="entry name" value="TM_ABC_iron-siderophores_like"/>
    <property type="match status" value="1"/>
</dbReference>
<keyword evidence="3" id="KW-0813">Transport</keyword>
<accession>A0A919KV95</accession>
<dbReference type="InterPro" id="IPR037294">
    <property type="entry name" value="ABC_BtuC-like"/>
</dbReference>
<feature type="transmembrane region" description="Helical" evidence="8">
    <location>
        <begin position="139"/>
        <end position="159"/>
    </location>
</feature>
<dbReference type="GO" id="GO:0033214">
    <property type="term" value="P:siderophore-iron import into cell"/>
    <property type="evidence" value="ECO:0007669"/>
    <property type="project" value="TreeGrafter"/>
</dbReference>
<keyword evidence="5 8" id="KW-0812">Transmembrane</keyword>
<comment type="subcellular location">
    <subcellularLocation>
        <location evidence="1">Cell membrane</location>
        <topology evidence="1">Multi-pass membrane protein</topology>
    </subcellularLocation>
</comment>
<feature type="transmembrane region" description="Helical" evidence="8">
    <location>
        <begin position="113"/>
        <end position="133"/>
    </location>
</feature>
<keyword evidence="6 8" id="KW-1133">Transmembrane helix</keyword>
<dbReference type="Gene3D" id="1.10.3470.10">
    <property type="entry name" value="ABC transporter involved in vitamin B12 uptake, BtuC"/>
    <property type="match status" value="1"/>
</dbReference>
<feature type="transmembrane region" description="Helical" evidence="8">
    <location>
        <begin position="171"/>
        <end position="190"/>
    </location>
</feature>
<organism evidence="9 10">
    <name type="scientific">Promicromonospora soli</name>
    <dbReference type="NCBI Taxonomy" id="2035533"/>
    <lineage>
        <taxon>Bacteria</taxon>
        <taxon>Bacillati</taxon>
        <taxon>Actinomycetota</taxon>
        <taxon>Actinomycetes</taxon>
        <taxon>Micrococcales</taxon>
        <taxon>Promicromonosporaceae</taxon>
        <taxon>Promicromonospora</taxon>
    </lineage>
</organism>
<protein>
    <submittedName>
        <fullName evidence="9">Iron ABC transporter</fullName>
    </submittedName>
</protein>
<feature type="transmembrane region" description="Helical" evidence="8">
    <location>
        <begin position="326"/>
        <end position="346"/>
    </location>
</feature>
<sequence length="356" mass="35904">MIAAPTRTARSRNPVRSLLPRPRPRRRVVVAVLGTLLLLAVVSAVALSLGDEPTTPAALWEALHGRGPENTVYAVLEVRQPRVVLAMAVGAAFGVAGGLSQSVLRNPLASPDVLGISAGASVAVVSVIAIGSLGGPIGVVPIPVAALAGGLAAAGLIALLARGGGLRGRRILLVGIALSAALTALTQFLLTRIDVYDAQRSAAWLTGSLNARGWGEATPVLVGVAVLLPAALVLAHTNRALLFDDGVAAGWGVRPGRARAVLLLIAVCLAALATSAAGPVAFVALVSGQVARRLAAVPDIPPILAAAAGASLVLVADTIARTALPSQLPVGVLTGLVGAPYLLYLLQRRRSTRGTP</sequence>
<evidence type="ECO:0000256" key="1">
    <source>
        <dbReference type="ARBA" id="ARBA00004651"/>
    </source>
</evidence>
<comment type="caution">
    <text evidence="9">The sequence shown here is derived from an EMBL/GenBank/DDBJ whole genome shotgun (WGS) entry which is preliminary data.</text>
</comment>
<reference evidence="9" key="2">
    <citation type="submission" date="2020-09" db="EMBL/GenBank/DDBJ databases">
        <authorList>
            <person name="Sun Q."/>
            <person name="Zhou Y."/>
        </authorList>
    </citation>
    <scope>NUCLEOTIDE SEQUENCE</scope>
    <source>
        <strain evidence="9">CGMCC 4.7398</strain>
    </source>
</reference>
<keyword evidence="4" id="KW-1003">Cell membrane</keyword>
<dbReference type="RefSeq" id="WP_229872461.1">
    <property type="nucleotide sequence ID" value="NZ_BNAS01000004.1"/>
</dbReference>
<dbReference type="Pfam" id="PF01032">
    <property type="entry name" value="FecCD"/>
    <property type="match status" value="1"/>
</dbReference>
<keyword evidence="10" id="KW-1185">Reference proteome</keyword>
<reference evidence="9" key="1">
    <citation type="journal article" date="2014" name="Int. J. Syst. Evol. Microbiol.">
        <title>Complete genome sequence of Corynebacterium casei LMG S-19264T (=DSM 44701T), isolated from a smear-ripened cheese.</title>
        <authorList>
            <consortium name="US DOE Joint Genome Institute (JGI-PGF)"/>
            <person name="Walter F."/>
            <person name="Albersmeier A."/>
            <person name="Kalinowski J."/>
            <person name="Ruckert C."/>
        </authorList>
    </citation>
    <scope>NUCLEOTIDE SEQUENCE</scope>
    <source>
        <strain evidence="9">CGMCC 4.7398</strain>
    </source>
</reference>
<evidence type="ECO:0000313" key="9">
    <source>
        <dbReference type="EMBL" id="GHH74530.1"/>
    </source>
</evidence>
<dbReference type="PANTHER" id="PTHR30472">
    <property type="entry name" value="FERRIC ENTEROBACTIN TRANSPORT SYSTEM PERMEASE PROTEIN"/>
    <property type="match status" value="1"/>
</dbReference>
<dbReference type="SUPFAM" id="SSF81345">
    <property type="entry name" value="ABC transporter involved in vitamin B12 uptake, BtuC"/>
    <property type="match status" value="1"/>
</dbReference>
<dbReference type="Proteomes" id="UP000627369">
    <property type="component" value="Unassembled WGS sequence"/>
</dbReference>